<dbReference type="Pfam" id="PF01155">
    <property type="entry name" value="HypA"/>
    <property type="match status" value="1"/>
</dbReference>
<dbReference type="SMR" id="A0A328Q861"/>
<keyword evidence="2 5" id="KW-0533">Nickel</keyword>
<dbReference type="Proteomes" id="UP000248557">
    <property type="component" value="Unassembled WGS sequence"/>
</dbReference>
<dbReference type="GO" id="GO:0008270">
    <property type="term" value="F:zinc ion binding"/>
    <property type="evidence" value="ECO:0007669"/>
    <property type="project" value="UniProtKB-UniRule"/>
</dbReference>
<comment type="caution">
    <text evidence="6">The sequence shown here is derived from an EMBL/GenBank/DDBJ whole genome shotgun (WGS) entry which is preliminary data.</text>
</comment>
<feature type="binding site" evidence="5">
    <location>
        <position position="97"/>
    </location>
    <ligand>
        <name>Zn(2+)</name>
        <dbReference type="ChEBI" id="CHEBI:29105"/>
    </ligand>
</feature>
<name>A0A328Q861_9EURY</name>
<feature type="binding site" evidence="5">
    <location>
        <position position="100"/>
    </location>
    <ligand>
        <name>Zn(2+)</name>
        <dbReference type="ChEBI" id="CHEBI:29105"/>
    </ligand>
</feature>
<feature type="binding site" evidence="5">
    <location>
        <position position="73"/>
    </location>
    <ligand>
        <name>Zn(2+)</name>
        <dbReference type="ChEBI" id="CHEBI:29105"/>
    </ligand>
</feature>
<dbReference type="AlphaFoldDB" id="A0A328Q861"/>
<dbReference type="Gene3D" id="3.30.2320.80">
    <property type="match status" value="1"/>
</dbReference>
<evidence type="ECO:0000313" key="7">
    <source>
        <dbReference type="Proteomes" id="UP000248557"/>
    </source>
</evidence>
<evidence type="ECO:0000256" key="2">
    <source>
        <dbReference type="ARBA" id="ARBA00022596"/>
    </source>
</evidence>
<organism evidence="6 7">
    <name type="scientific">Methanosphaera stadtmanae</name>
    <dbReference type="NCBI Taxonomy" id="2317"/>
    <lineage>
        <taxon>Archaea</taxon>
        <taxon>Methanobacteriati</taxon>
        <taxon>Methanobacteriota</taxon>
        <taxon>Methanomada group</taxon>
        <taxon>Methanobacteria</taxon>
        <taxon>Methanobacteriales</taxon>
        <taxon>Methanobacteriaceae</taxon>
        <taxon>Methanosphaera</taxon>
    </lineage>
</organism>
<feature type="binding site" evidence="5">
    <location>
        <position position="2"/>
    </location>
    <ligand>
        <name>Ni(2+)</name>
        <dbReference type="ChEBI" id="CHEBI:49786"/>
    </ligand>
</feature>
<dbReference type="EMBL" id="NGJK01000078">
    <property type="protein sequence ID" value="RAP02698.1"/>
    <property type="molecule type" value="Genomic_DNA"/>
</dbReference>
<dbReference type="InterPro" id="IPR020538">
    <property type="entry name" value="Hydgase_Ni_incorp_HypA/HybF_CS"/>
</dbReference>
<dbReference type="GO" id="GO:0016151">
    <property type="term" value="F:nickel cation binding"/>
    <property type="evidence" value="ECO:0007669"/>
    <property type="project" value="UniProtKB-UniRule"/>
</dbReference>
<dbReference type="InterPro" id="IPR000688">
    <property type="entry name" value="HypA/HybF"/>
</dbReference>
<dbReference type="NCBIfam" id="TIGR00100">
    <property type="entry name" value="hypA"/>
    <property type="match status" value="1"/>
</dbReference>
<feature type="binding site" evidence="5">
    <location>
        <position position="76"/>
    </location>
    <ligand>
        <name>Zn(2+)</name>
        <dbReference type="ChEBI" id="CHEBI:29105"/>
    </ligand>
</feature>
<accession>A0A328Q861</accession>
<keyword evidence="3 5" id="KW-0479">Metal-binding</keyword>
<comment type="function">
    <text evidence="5">Involved in the maturation of [NiFe] hydrogenases. Required for nickel insertion into the metal center of the hydrogenase.</text>
</comment>
<dbReference type="GO" id="GO:0051604">
    <property type="term" value="P:protein maturation"/>
    <property type="evidence" value="ECO:0007669"/>
    <property type="project" value="InterPro"/>
</dbReference>
<evidence type="ECO:0000313" key="6">
    <source>
        <dbReference type="EMBL" id="RAP02698.1"/>
    </source>
</evidence>
<dbReference type="NCBIfam" id="NF001976">
    <property type="entry name" value="PRK00762.1"/>
    <property type="match status" value="1"/>
</dbReference>
<gene>
    <name evidence="5" type="primary">hypA</name>
    <name evidence="6" type="ORF">CA615_06115</name>
</gene>
<keyword evidence="4 5" id="KW-0862">Zinc</keyword>
<dbReference type="RefSeq" id="WP_011406807.1">
    <property type="nucleotide sequence ID" value="NZ_CATZNA010000035.1"/>
</dbReference>
<dbReference type="HAMAP" id="MF_00213">
    <property type="entry name" value="HypA_HybF"/>
    <property type="match status" value="1"/>
</dbReference>
<evidence type="ECO:0000256" key="4">
    <source>
        <dbReference type="ARBA" id="ARBA00022833"/>
    </source>
</evidence>
<dbReference type="GeneID" id="41325799"/>
<proteinExistence type="inferred from homology"/>
<dbReference type="GeneID" id="3855474"/>
<dbReference type="OMA" id="ILLCPCG"/>
<dbReference type="PIRSF" id="PIRSF004761">
    <property type="entry name" value="Hydrgn_mat_HypA"/>
    <property type="match status" value="1"/>
</dbReference>
<reference evidence="6 7" key="1">
    <citation type="submission" date="2017-05" db="EMBL/GenBank/DDBJ databases">
        <title>Host range expansion of the Methanosphaera genus to humans and monogastric animals involves recent and extensive reduction in genome content.</title>
        <authorList>
            <person name="Hoedt E.C."/>
            <person name="Volmer J.G."/>
            <person name="Parks D.H."/>
            <person name="Rosewarne C.P."/>
            <person name="Denman S.E."/>
            <person name="Mcsweeney C.S."/>
            <person name="O Cuiv P."/>
            <person name="Hugenholtz P."/>
            <person name="Tyson G.W."/>
            <person name="Morrison M."/>
        </authorList>
    </citation>
    <scope>NUCLEOTIDE SEQUENCE [LARGE SCALE GENOMIC DNA]</scope>
    <source>
        <strain evidence="6 7">PA5</strain>
    </source>
</reference>
<dbReference type="PROSITE" id="PS01249">
    <property type="entry name" value="HYPA"/>
    <property type="match status" value="1"/>
</dbReference>
<sequence>MHELSMANSMVEAILDTAKKNNAIKITEAILEVGELTMLNPEQLRFMMDILREDTIFEDAEIIINMIPIEVECEDCGFHGISKTDEGMDHLMAVATCPECDNTHVHILKGQECNIKTIKIEREDENA</sequence>
<comment type="similarity">
    <text evidence="1 5">Belongs to the HypA/HybF family.</text>
</comment>
<evidence type="ECO:0000256" key="3">
    <source>
        <dbReference type="ARBA" id="ARBA00022723"/>
    </source>
</evidence>
<protein>
    <recommendedName>
        <fullName evidence="5">Hydrogenase maturation factor HypA</fullName>
    </recommendedName>
</protein>
<dbReference type="PANTHER" id="PTHR34535">
    <property type="entry name" value="HYDROGENASE MATURATION FACTOR HYPA"/>
    <property type="match status" value="1"/>
</dbReference>
<dbReference type="PANTHER" id="PTHR34535:SF3">
    <property type="entry name" value="HYDROGENASE MATURATION FACTOR HYPA"/>
    <property type="match status" value="1"/>
</dbReference>
<evidence type="ECO:0000256" key="5">
    <source>
        <dbReference type="HAMAP-Rule" id="MF_00213"/>
    </source>
</evidence>
<evidence type="ECO:0000256" key="1">
    <source>
        <dbReference type="ARBA" id="ARBA00010748"/>
    </source>
</evidence>